<evidence type="ECO:0000256" key="9">
    <source>
        <dbReference type="ARBA" id="ARBA00023237"/>
    </source>
</evidence>
<comment type="subcellular location">
    <subcellularLocation>
        <location evidence="1">Cell outer membrane</location>
        <topology evidence="1">Multi-pass membrane protein</topology>
    </subcellularLocation>
</comment>
<evidence type="ECO:0000256" key="8">
    <source>
        <dbReference type="ARBA" id="ARBA00023136"/>
    </source>
</evidence>
<sequence length="504" mass="54757">MDRHSARGCRRRPARALFSKRFGQTTPEDTMMKTNPLALAPVAPLALAAALLAAAPARALPVDFGGYFRSGMGTSSQGGKEVCFRLPGSVLWFRLGNECDTYADLVFRSTLGQVDGTTFKSTFRFSYGTQGIANWEQTSPSWREVFVEAQDIGSGLGVQALQGASLWAGKRFYGNRDIHMLDYGFWEPNQGVGAGLENVKTPLGRFSYAMLRMGDFTGYGVNPALGGFNPDLIGGGSRSVTVHDLRLEDIAVNPGGKLALGLDLALKNNRDGRSSYTVETTQLADLDGNPATPPVPVVIRETRSFDNKPGRNGLGLHVQHTQADPFGLGGFNEVVLKFAHDAMTLRGVGIAGSTERRREWLLFDHWVMEPKGSAITASMTAGLRLAKVDGVTNKEFWIGARPQYHINNIWSLVSEVGLQQAESDGDRLGARRLAKVTLGTQFSMGRSIWSRPAIRFFTTYAKWNDAAAAAGPVTCTGRDCATPVDAYQNKRSGLSYGVQIEGWF</sequence>
<dbReference type="GO" id="GO:0015144">
    <property type="term" value="F:carbohydrate transmembrane transporter activity"/>
    <property type="evidence" value="ECO:0007669"/>
    <property type="project" value="TreeGrafter"/>
</dbReference>
<reference evidence="11" key="1">
    <citation type="submission" date="2015-07" db="EMBL/GenBank/DDBJ databases">
        <title>Discovery of a poly(ethylene terephthalate assimilation.</title>
        <authorList>
            <person name="Yoshida S."/>
            <person name="Hiraga K."/>
            <person name="Takehana T."/>
            <person name="Taniguchi I."/>
            <person name="Yamaji H."/>
            <person name="Maeda Y."/>
            <person name="Toyohara K."/>
            <person name="Miyamoto K."/>
            <person name="Kimura Y."/>
            <person name="Oda K."/>
        </authorList>
    </citation>
    <scope>NUCLEOTIDE SEQUENCE [LARGE SCALE GENOMIC DNA]</scope>
    <source>
        <strain evidence="11">NBRC 110686 / TISTR 2288 / 201-F6</strain>
    </source>
</reference>
<keyword evidence="11" id="KW-1185">Reference proteome</keyword>
<dbReference type="STRING" id="1547922.ISF6_4144"/>
<name>A0A0K8P6V3_PISS1</name>
<evidence type="ECO:0000256" key="2">
    <source>
        <dbReference type="ARBA" id="ARBA00007055"/>
    </source>
</evidence>
<comment type="similarity">
    <text evidence="2">Belongs to the porin LamB (TC 1.B.3) family.</text>
</comment>
<comment type="caution">
    <text evidence="10">The sequence shown here is derived from an EMBL/GenBank/DDBJ whole genome shotgun (WGS) entry which is preliminary data.</text>
</comment>
<dbReference type="SUPFAM" id="SSF56935">
    <property type="entry name" value="Porins"/>
    <property type="match status" value="1"/>
</dbReference>
<dbReference type="EMBL" id="BBYR01000064">
    <property type="protein sequence ID" value="GAP37950.1"/>
    <property type="molecule type" value="Genomic_DNA"/>
</dbReference>
<evidence type="ECO:0000313" key="11">
    <source>
        <dbReference type="Proteomes" id="UP000037660"/>
    </source>
</evidence>
<dbReference type="InterPro" id="IPR036998">
    <property type="entry name" value="Porin_LamB_sf"/>
</dbReference>
<accession>A0A0K8P6V3</accession>
<dbReference type="InterPro" id="IPR050286">
    <property type="entry name" value="G_neg_Bact_CarbUptk_Porin"/>
</dbReference>
<dbReference type="GO" id="GO:0015288">
    <property type="term" value="F:porin activity"/>
    <property type="evidence" value="ECO:0007669"/>
    <property type="project" value="UniProtKB-KW"/>
</dbReference>
<evidence type="ECO:0000256" key="7">
    <source>
        <dbReference type="ARBA" id="ARBA00023114"/>
    </source>
</evidence>
<dbReference type="GO" id="GO:0015774">
    <property type="term" value="P:polysaccharide transport"/>
    <property type="evidence" value="ECO:0007669"/>
    <property type="project" value="TreeGrafter"/>
</dbReference>
<dbReference type="Pfam" id="PF02264">
    <property type="entry name" value="LamB"/>
    <property type="match status" value="1"/>
</dbReference>
<dbReference type="InterPro" id="IPR003192">
    <property type="entry name" value="Porin_LamB"/>
</dbReference>
<evidence type="ECO:0000256" key="6">
    <source>
        <dbReference type="ARBA" id="ARBA00023065"/>
    </source>
</evidence>
<evidence type="ECO:0000256" key="5">
    <source>
        <dbReference type="ARBA" id="ARBA00022692"/>
    </source>
</evidence>
<dbReference type="PANTHER" id="PTHR38762">
    <property type="entry name" value="CRYPTIC OUTER MEMBRANE PORIN BGLH-RELATED"/>
    <property type="match status" value="1"/>
</dbReference>
<dbReference type="Gene3D" id="2.40.170.10">
    <property type="entry name" value="Porin, LamB type"/>
    <property type="match status" value="1"/>
</dbReference>
<keyword evidence="5" id="KW-0812">Transmembrane</keyword>
<dbReference type="Proteomes" id="UP000037660">
    <property type="component" value="Unassembled WGS sequence"/>
</dbReference>
<keyword evidence="7" id="KW-0626">Porin</keyword>
<gene>
    <name evidence="10" type="ORF">ISF6_4144</name>
</gene>
<proteinExistence type="inferred from homology"/>
<dbReference type="AlphaFoldDB" id="A0A0K8P6V3"/>
<evidence type="ECO:0000256" key="4">
    <source>
        <dbReference type="ARBA" id="ARBA00022452"/>
    </source>
</evidence>
<keyword evidence="8" id="KW-0472">Membrane</keyword>
<dbReference type="GO" id="GO:0046930">
    <property type="term" value="C:pore complex"/>
    <property type="evidence" value="ECO:0007669"/>
    <property type="project" value="UniProtKB-KW"/>
</dbReference>
<protein>
    <submittedName>
        <fullName evidence="10">Maltoporin</fullName>
    </submittedName>
</protein>
<dbReference type="GO" id="GO:0006811">
    <property type="term" value="P:monoatomic ion transport"/>
    <property type="evidence" value="ECO:0007669"/>
    <property type="project" value="UniProtKB-KW"/>
</dbReference>
<keyword evidence="6" id="KW-0406">Ion transport</keyword>
<keyword evidence="9" id="KW-0998">Cell outer membrane</keyword>
<keyword evidence="4" id="KW-1134">Transmembrane beta strand</keyword>
<keyword evidence="3" id="KW-0813">Transport</keyword>
<organism evidence="10 11">
    <name type="scientific">Piscinibacter sakaiensis</name>
    <name type="common">Ideonella sakaiensis</name>
    <dbReference type="NCBI Taxonomy" id="1547922"/>
    <lineage>
        <taxon>Bacteria</taxon>
        <taxon>Pseudomonadati</taxon>
        <taxon>Pseudomonadota</taxon>
        <taxon>Betaproteobacteria</taxon>
        <taxon>Burkholderiales</taxon>
        <taxon>Sphaerotilaceae</taxon>
        <taxon>Piscinibacter</taxon>
    </lineage>
</organism>
<evidence type="ECO:0000256" key="1">
    <source>
        <dbReference type="ARBA" id="ARBA00004571"/>
    </source>
</evidence>
<evidence type="ECO:0000313" key="10">
    <source>
        <dbReference type="EMBL" id="GAP37950.1"/>
    </source>
</evidence>
<dbReference type="GO" id="GO:0009279">
    <property type="term" value="C:cell outer membrane"/>
    <property type="evidence" value="ECO:0007669"/>
    <property type="project" value="UniProtKB-SubCell"/>
</dbReference>
<dbReference type="PANTHER" id="PTHR38762:SF1">
    <property type="entry name" value="CRYPTIC OUTER MEMBRANE PORIN BGLH-RELATED"/>
    <property type="match status" value="1"/>
</dbReference>
<evidence type="ECO:0000256" key="3">
    <source>
        <dbReference type="ARBA" id="ARBA00022448"/>
    </source>
</evidence>
<dbReference type="SMR" id="A0A0K8P6V3"/>
<reference evidence="10 11" key="2">
    <citation type="journal article" date="2016" name="Science">
        <title>A bacterium that degrades and assimilates poly(ethylene terephthalate).</title>
        <authorList>
            <person name="Yoshida S."/>
            <person name="Hiraga K."/>
            <person name="Takehana T."/>
            <person name="Taniguchi I."/>
            <person name="Yamaji H."/>
            <person name="Maeda Y."/>
            <person name="Toyohara K."/>
            <person name="Miyamoto K."/>
            <person name="Kimura Y."/>
            <person name="Oda K."/>
        </authorList>
    </citation>
    <scope>NUCLEOTIDE SEQUENCE [LARGE SCALE GENOMIC DNA]</scope>
    <source>
        <strain evidence="11">NBRC 110686 / TISTR 2288 / 201-F6</strain>
    </source>
</reference>